<accession>A0A5B0ME06</accession>
<evidence type="ECO:0000313" key="5">
    <source>
        <dbReference type="Proteomes" id="UP000324748"/>
    </source>
</evidence>
<dbReference type="EMBL" id="VSWC01000131">
    <property type="protein sequence ID" value="KAA1080971.1"/>
    <property type="molecule type" value="Genomic_DNA"/>
</dbReference>
<dbReference type="Proteomes" id="UP000324748">
    <property type="component" value="Unassembled WGS sequence"/>
</dbReference>
<evidence type="ECO:0000256" key="1">
    <source>
        <dbReference type="SAM" id="SignalP"/>
    </source>
</evidence>
<keyword evidence="1" id="KW-0732">Signal</keyword>
<sequence>MEILKISLLLLPIVVGNIMPDFELILVHTVDCQKANVDVRNLDEGICPSDNCGAKFYQRVVAYCHNCKDEEEVNPTACFQHGGRVKFINDKTRRNQSQRQFRVSTT</sequence>
<dbReference type="EMBL" id="VSWC01000157">
    <property type="protein sequence ID" value="KAA1074861.1"/>
    <property type="molecule type" value="Genomic_DNA"/>
</dbReference>
<evidence type="ECO:0000313" key="4">
    <source>
        <dbReference type="EMBL" id="KAA1131127.1"/>
    </source>
</evidence>
<reference evidence="5 6" key="1">
    <citation type="submission" date="2019-05" db="EMBL/GenBank/DDBJ databases">
        <title>Emergence of the Ug99 lineage of the wheat stem rust pathogen through somatic hybridization.</title>
        <authorList>
            <person name="Li F."/>
            <person name="Upadhyaya N.M."/>
            <person name="Sperschneider J."/>
            <person name="Matny O."/>
            <person name="Nguyen-Phuc H."/>
            <person name="Mago R."/>
            <person name="Raley C."/>
            <person name="Miller M.E."/>
            <person name="Silverstein K.A.T."/>
            <person name="Henningsen E."/>
            <person name="Hirsch C.D."/>
            <person name="Visser B."/>
            <person name="Pretorius Z.A."/>
            <person name="Steffenson B.J."/>
            <person name="Schwessinger B."/>
            <person name="Dodds P.N."/>
            <person name="Figueroa M."/>
        </authorList>
    </citation>
    <scope>NUCLEOTIDE SEQUENCE [LARGE SCALE GENOMIC DNA]</scope>
    <source>
        <strain evidence="2">21-0</strain>
        <strain evidence="4 6">Ug99</strain>
    </source>
</reference>
<proteinExistence type="predicted"/>
<keyword evidence="5" id="KW-1185">Reference proteome</keyword>
<dbReference type="Proteomes" id="UP000325313">
    <property type="component" value="Unassembled WGS sequence"/>
</dbReference>
<evidence type="ECO:0000313" key="6">
    <source>
        <dbReference type="Proteomes" id="UP000325313"/>
    </source>
</evidence>
<gene>
    <name evidence="2" type="ORF">PGT21_023315</name>
    <name evidence="3" type="ORF">PGT21_026555</name>
    <name evidence="4" type="ORF">PGTUg99_012349</name>
</gene>
<dbReference type="EMBL" id="VDEP01000104">
    <property type="protein sequence ID" value="KAA1131127.1"/>
    <property type="molecule type" value="Genomic_DNA"/>
</dbReference>
<name>A0A5B0ME06_PUCGR</name>
<feature type="chain" id="PRO_5036366131" evidence="1">
    <location>
        <begin position="17"/>
        <end position="106"/>
    </location>
</feature>
<dbReference type="AlphaFoldDB" id="A0A5B0ME06"/>
<evidence type="ECO:0000313" key="3">
    <source>
        <dbReference type="EMBL" id="KAA1080971.1"/>
    </source>
</evidence>
<protein>
    <submittedName>
        <fullName evidence="2">Uncharacterized protein</fullName>
    </submittedName>
</protein>
<feature type="signal peptide" evidence="1">
    <location>
        <begin position="1"/>
        <end position="16"/>
    </location>
</feature>
<comment type="caution">
    <text evidence="2">The sequence shown here is derived from an EMBL/GenBank/DDBJ whole genome shotgun (WGS) entry which is preliminary data.</text>
</comment>
<organism evidence="2 5">
    <name type="scientific">Puccinia graminis f. sp. tritici</name>
    <dbReference type="NCBI Taxonomy" id="56615"/>
    <lineage>
        <taxon>Eukaryota</taxon>
        <taxon>Fungi</taxon>
        <taxon>Dikarya</taxon>
        <taxon>Basidiomycota</taxon>
        <taxon>Pucciniomycotina</taxon>
        <taxon>Pucciniomycetes</taxon>
        <taxon>Pucciniales</taxon>
        <taxon>Pucciniaceae</taxon>
        <taxon>Puccinia</taxon>
    </lineage>
</organism>
<evidence type="ECO:0000313" key="2">
    <source>
        <dbReference type="EMBL" id="KAA1074861.1"/>
    </source>
</evidence>